<dbReference type="SUPFAM" id="SSF57610">
    <property type="entry name" value="Thyroglobulin type-1 domain"/>
    <property type="match status" value="1"/>
</dbReference>
<dbReference type="PANTHER" id="PTHR12352">
    <property type="entry name" value="SECRETED MODULAR CALCIUM-BINDING PROTEIN"/>
    <property type="match status" value="1"/>
</dbReference>
<keyword evidence="2" id="KW-0964">Secreted</keyword>
<feature type="disulfide bond" evidence="5">
    <location>
        <begin position="46"/>
        <end position="53"/>
    </location>
</feature>
<evidence type="ECO:0000259" key="7">
    <source>
        <dbReference type="PROSITE" id="PS51162"/>
    </source>
</evidence>
<evidence type="ECO:0000313" key="9">
    <source>
        <dbReference type="Proteomes" id="UP000270296"/>
    </source>
</evidence>
<dbReference type="WBParaSite" id="SBAD_0001155001-mRNA-1">
    <property type="protein sequence ID" value="SBAD_0001155001-mRNA-1"/>
    <property type="gene ID" value="SBAD_0001155001"/>
</dbReference>
<dbReference type="Proteomes" id="UP000270296">
    <property type="component" value="Unassembled WGS sequence"/>
</dbReference>
<protein>
    <submittedName>
        <fullName evidence="10">Thyroglobulin type-1 domain-containing protein</fullName>
    </submittedName>
</protein>
<gene>
    <name evidence="8" type="ORF">SBAD_LOCUS11170</name>
</gene>
<dbReference type="PROSITE" id="PS00484">
    <property type="entry name" value="THYROGLOBULIN_1_1"/>
    <property type="match status" value="1"/>
</dbReference>
<evidence type="ECO:0000256" key="3">
    <source>
        <dbReference type="ARBA" id="ARBA00022737"/>
    </source>
</evidence>
<dbReference type="SMART" id="SM00211">
    <property type="entry name" value="TY"/>
    <property type="match status" value="1"/>
</dbReference>
<evidence type="ECO:0000256" key="4">
    <source>
        <dbReference type="ARBA" id="ARBA00023157"/>
    </source>
</evidence>
<evidence type="ECO:0000313" key="8">
    <source>
        <dbReference type="EMBL" id="VDP37704.1"/>
    </source>
</evidence>
<dbReference type="InterPro" id="IPR000716">
    <property type="entry name" value="Thyroglobulin_1"/>
</dbReference>
<evidence type="ECO:0000313" key="10">
    <source>
        <dbReference type="WBParaSite" id="SBAD_0001155001-mRNA-1"/>
    </source>
</evidence>
<dbReference type="InterPro" id="IPR051950">
    <property type="entry name" value="Dev_reg/Prot_inhib"/>
</dbReference>
<feature type="domain" description="Thyroglobulin type-1" evidence="7">
    <location>
        <begin position="4"/>
        <end position="76"/>
    </location>
</feature>
<proteinExistence type="predicted"/>
<feature type="region of interest" description="Disordered" evidence="6">
    <location>
        <begin position="1"/>
        <end position="21"/>
    </location>
</feature>
<reference evidence="10" key="1">
    <citation type="submission" date="2016-06" db="UniProtKB">
        <authorList>
            <consortium name="WormBaseParasite"/>
        </authorList>
    </citation>
    <scope>IDENTIFICATION</scope>
</reference>
<name>A0A183J5M2_9BILA</name>
<sequence>MPSFVECEEQRDAAKSADRSSKSKIFIDAAFVPQCNKDGSFKPIQCDNFARVCWCVDKDGLEIHGSRSVGEAKPNCSASSSVYTSVSDVSGNETSSVVVSSPSVECFLT</sequence>
<organism evidence="10">
    <name type="scientific">Soboliphyme baturini</name>
    <dbReference type="NCBI Taxonomy" id="241478"/>
    <lineage>
        <taxon>Eukaryota</taxon>
        <taxon>Metazoa</taxon>
        <taxon>Ecdysozoa</taxon>
        <taxon>Nematoda</taxon>
        <taxon>Enoplea</taxon>
        <taxon>Dorylaimia</taxon>
        <taxon>Dioctophymatida</taxon>
        <taxon>Dioctophymatoidea</taxon>
        <taxon>Soboliphymatidae</taxon>
        <taxon>Soboliphyme</taxon>
    </lineage>
</organism>
<keyword evidence="4 5" id="KW-1015">Disulfide bond</keyword>
<dbReference type="InterPro" id="IPR036857">
    <property type="entry name" value="Thyroglobulin_1_sf"/>
</dbReference>
<dbReference type="GO" id="GO:0005615">
    <property type="term" value="C:extracellular space"/>
    <property type="evidence" value="ECO:0007669"/>
    <property type="project" value="TreeGrafter"/>
</dbReference>
<dbReference type="OrthoDB" id="5804926at2759"/>
<keyword evidence="9" id="KW-1185">Reference proteome</keyword>
<comment type="subcellular location">
    <subcellularLocation>
        <location evidence="1">Secreted</location>
    </subcellularLocation>
</comment>
<reference evidence="8 9" key="2">
    <citation type="submission" date="2018-11" db="EMBL/GenBank/DDBJ databases">
        <authorList>
            <consortium name="Pathogen Informatics"/>
        </authorList>
    </citation>
    <scope>NUCLEOTIDE SEQUENCE [LARGE SCALE GENOMIC DNA]</scope>
</reference>
<evidence type="ECO:0000256" key="5">
    <source>
        <dbReference type="PROSITE-ProRule" id="PRU00500"/>
    </source>
</evidence>
<dbReference type="AlphaFoldDB" id="A0A183J5M2"/>
<dbReference type="PANTHER" id="PTHR12352:SF3">
    <property type="entry name" value="NIDOGEN-2"/>
    <property type="match status" value="1"/>
</dbReference>
<evidence type="ECO:0000256" key="1">
    <source>
        <dbReference type="ARBA" id="ARBA00004613"/>
    </source>
</evidence>
<evidence type="ECO:0000256" key="2">
    <source>
        <dbReference type="ARBA" id="ARBA00022525"/>
    </source>
</evidence>
<dbReference type="EMBL" id="UZAM01015184">
    <property type="protein sequence ID" value="VDP37704.1"/>
    <property type="molecule type" value="Genomic_DNA"/>
</dbReference>
<dbReference type="Gene3D" id="4.10.800.10">
    <property type="entry name" value="Thyroglobulin type-1"/>
    <property type="match status" value="1"/>
</dbReference>
<dbReference type="Pfam" id="PF00086">
    <property type="entry name" value="Thyroglobulin_1"/>
    <property type="match status" value="1"/>
</dbReference>
<dbReference type="PROSITE" id="PS51162">
    <property type="entry name" value="THYROGLOBULIN_1_2"/>
    <property type="match status" value="1"/>
</dbReference>
<evidence type="ECO:0000256" key="6">
    <source>
        <dbReference type="SAM" id="MobiDB-lite"/>
    </source>
</evidence>
<dbReference type="CDD" id="cd00191">
    <property type="entry name" value="TY"/>
    <property type="match status" value="1"/>
</dbReference>
<comment type="caution">
    <text evidence="5">Lacks conserved residue(s) required for the propagation of feature annotation.</text>
</comment>
<keyword evidence="3" id="KW-0677">Repeat</keyword>
<feature type="compositionally biased region" description="Basic and acidic residues" evidence="6">
    <location>
        <begin position="8"/>
        <end position="21"/>
    </location>
</feature>
<accession>A0A183J5M2</accession>